<feature type="region of interest" description="Disordered" evidence="1">
    <location>
        <begin position="1"/>
        <end position="89"/>
    </location>
</feature>
<proteinExistence type="predicted"/>
<sequence length="89" mass="10825">MTERNLAKGASRSGWIWEGKEGEMVRRRGKGSRKRHSCDSVDKNERKRKRIEKRWETVEGKSRRSREEDEVEEEEEEKEKEEEEEEEEE</sequence>
<dbReference type="Proteomes" id="UP001607303">
    <property type="component" value="Unassembled WGS sequence"/>
</dbReference>
<evidence type="ECO:0000313" key="3">
    <source>
        <dbReference type="Proteomes" id="UP001607303"/>
    </source>
</evidence>
<name>A0ABD2D1E9_VESMC</name>
<accession>A0ABD2D1E9</accession>
<comment type="caution">
    <text evidence="2">The sequence shown here is derived from an EMBL/GenBank/DDBJ whole genome shotgun (WGS) entry which is preliminary data.</text>
</comment>
<reference evidence="2 3" key="1">
    <citation type="journal article" date="2024" name="Ann. Entomol. Soc. Am.">
        <title>Genomic analyses of the southern and eastern yellowjacket wasps (Hymenoptera: Vespidae) reveal evolutionary signatures of social life.</title>
        <authorList>
            <person name="Catto M.A."/>
            <person name="Caine P.B."/>
            <person name="Orr S.E."/>
            <person name="Hunt B.G."/>
            <person name="Goodisman M.A.D."/>
        </authorList>
    </citation>
    <scope>NUCLEOTIDE SEQUENCE [LARGE SCALE GENOMIC DNA]</scope>
    <source>
        <strain evidence="2">232</strain>
        <tissue evidence="2">Head and thorax</tissue>
    </source>
</reference>
<evidence type="ECO:0000313" key="2">
    <source>
        <dbReference type="EMBL" id="KAL2751126.1"/>
    </source>
</evidence>
<dbReference type="EMBL" id="JAYRBN010000007">
    <property type="protein sequence ID" value="KAL2751126.1"/>
    <property type="molecule type" value="Genomic_DNA"/>
</dbReference>
<feature type="compositionally biased region" description="Basic and acidic residues" evidence="1">
    <location>
        <begin position="53"/>
        <end position="67"/>
    </location>
</feature>
<organism evidence="2 3">
    <name type="scientific">Vespula maculifrons</name>
    <name type="common">Eastern yellow jacket</name>
    <name type="synonym">Wasp</name>
    <dbReference type="NCBI Taxonomy" id="7453"/>
    <lineage>
        <taxon>Eukaryota</taxon>
        <taxon>Metazoa</taxon>
        <taxon>Ecdysozoa</taxon>
        <taxon>Arthropoda</taxon>
        <taxon>Hexapoda</taxon>
        <taxon>Insecta</taxon>
        <taxon>Pterygota</taxon>
        <taxon>Neoptera</taxon>
        <taxon>Endopterygota</taxon>
        <taxon>Hymenoptera</taxon>
        <taxon>Apocrita</taxon>
        <taxon>Aculeata</taxon>
        <taxon>Vespoidea</taxon>
        <taxon>Vespidae</taxon>
        <taxon>Vespinae</taxon>
        <taxon>Vespula</taxon>
    </lineage>
</organism>
<feature type="compositionally biased region" description="Basic residues" evidence="1">
    <location>
        <begin position="27"/>
        <end position="36"/>
    </location>
</feature>
<protein>
    <submittedName>
        <fullName evidence="2">Uncharacterized protein</fullName>
    </submittedName>
</protein>
<feature type="compositionally biased region" description="Acidic residues" evidence="1">
    <location>
        <begin position="68"/>
        <end position="89"/>
    </location>
</feature>
<keyword evidence="3" id="KW-1185">Reference proteome</keyword>
<gene>
    <name evidence="2" type="ORF">V1477_000284</name>
</gene>
<dbReference type="AlphaFoldDB" id="A0ABD2D1E9"/>
<evidence type="ECO:0000256" key="1">
    <source>
        <dbReference type="SAM" id="MobiDB-lite"/>
    </source>
</evidence>